<dbReference type="GO" id="GO:0046872">
    <property type="term" value="F:metal ion binding"/>
    <property type="evidence" value="ECO:0007669"/>
    <property type="project" value="UniProtKB-UniRule"/>
</dbReference>
<dbReference type="GO" id="GO:0006508">
    <property type="term" value="P:proteolysis"/>
    <property type="evidence" value="ECO:0007669"/>
    <property type="project" value="UniProtKB-KW"/>
</dbReference>
<keyword evidence="3" id="KW-0472">Membrane</keyword>
<feature type="compositionally biased region" description="Gly residues" evidence="2">
    <location>
        <begin position="125"/>
        <end position="142"/>
    </location>
</feature>
<keyword evidence="1" id="KW-0862">Zinc</keyword>
<dbReference type="Pfam" id="PF01244">
    <property type="entry name" value="Peptidase_M19"/>
    <property type="match status" value="1"/>
</dbReference>
<comment type="subunit">
    <text evidence="1">Homodimer; disulfide-linked.</text>
</comment>
<evidence type="ECO:0000313" key="4">
    <source>
        <dbReference type="EMBL" id="JAI63790.1"/>
    </source>
</evidence>
<keyword evidence="1" id="KW-0378">Hydrolase</keyword>
<dbReference type="GO" id="GO:0098552">
    <property type="term" value="C:side of membrane"/>
    <property type="evidence" value="ECO:0007669"/>
    <property type="project" value="UniProtKB-KW"/>
</dbReference>
<keyword evidence="1" id="KW-0449">Lipoprotein</keyword>
<dbReference type="CDD" id="cd01301">
    <property type="entry name" value="rDP_like"/>
    <property type="match status" value="1"/>
</dbReference>
<accession>A0A0P4W9D6</accession>
<evidence type="ECO:0000256" key="2">
    <source>
        <dbReference type="SAM" id="MobiDB-lite"/>
    </source>
</evidence>
<keyword evidence="1" id="KW-0325">Glycoprotein</keyword>
<proteinExistence type="inferred from homology"/>
<comment type="catalytic activity">
    <reaction evidence="1">
        <text>an L-aminoacyl-L-amino acid + H2O = 2 an L-alpha-amino acid</text>
        <dbReference type="Rhea" id="RHEA:48940"/>
        <dbReference type="ChEBI" id="CHEBI:15377"/>
        <dbReference type="ChEBI" id="CHEBI:59869"/>
        <dbReference type="ChEBI" id="CHEBI:77460"/>
        <dbReference type="EC" id="3.4.13.19"/>
    </reaction>
</comment>
<dbReference type="EC" id="3.4.13.19" evidence="1"/>
<protein>
    <recommendedName>
        <fullName evidence="1">Dipeptidase</fullName>
        <ecNumber evidence="1">3.4.13.19</ecNumber>
    </recommendedName>
</protein>
<keyword evidence="1" id="KW-0645">Protease</keyword>
<dbReference type="PANTHER" id="PTHR10443:SF12">
    <property type="entry name" value="DIPEPTIDASE"/>
    <property type="match status" value="1"/>
</dbReference>
<evidence type="ECO:0000256" key="1">
    <source>
        <dbReference type="RuleBase" id="RU341113"/>
    </source>
</evidence>
<dbReference type="InterPro" id="IPR032466">
    <property type="entry name" value="Metal_Hydrolase"/>
</dbReference>
<dbReference type="EMBL" id="GDRN01070938">
    <property type="protein sequence ID" value="JAI63790.1"/>
    <property type="molecule type" value="Transcribed_RNA"/>
</dbReference>
<keyword evidence="3" id="KW-0812">Transmembrane</keyword>
<keyword evidence="1" id="KW-0224">Dipeptidase</keyword>
<comment type="subcellular location">
    <subcellularLocation>
        <location evidence="1">Membrane</location>
        <topology evidence="1">Lipid-anchor</topology>
        <topology evidence="1">GPI-anchor</topology>
    </subcellularLocation>
</comment>
<keyword evidence="1" id="KW-0336">GPI-anchor</keyword>
<name>A0A0P4W9D6_SCYOL</name>
<comment type="cofactor">
    <cofactor evidence="1">
        <name>Zn(2+)</name>
        <dbReference type="ChEBI" id="CHEBI:29105"/>
    </cofactor>
</comment>
<organism evidence="4">
    <name type="scientific">Scylla olivacea</name>
    <name type="common">Orange mud crab</name>
    <name type="synonym">Cancer olivacea</name>
    <dbReference type="NCBI Taxonomy" id="85551"/>
    <lineage>
        <taxon>Eukaryota</taxon>
        <taxon>Metazoa</taxon>
        <taxon>Ecdysozoa</taxon>
        <taxon>Arthropoda</taxon>
        <taxon>Crustacea</taxon>
        <taxon>Multicrustacea</taxon>
        <taxon>Malacostraca</taxon>
        <taxon>Eumalacostraca</taxon>
        <taxon>Eucarida</taxon>
        <taxon>Decapoda</taxon>
        <taxon>Pleocyemata</taxon>
        <taxon>Brachyura</taxon>
        <taxon>Eubrachyura</taxon>
        <taxon>Portunoidea</taxon>
        <taxon>Portunidae</taxon>
        <taxon>Portuninae</taxon>
        <taxon>Scylla</taxon>
    </lineage>
</organism>
<dbReference type="SUPFAM" id="SSF51556">
    <property type="entry name" value="Metallo-dependent hydrolases"/>
    <property type="match status" value="1"/>
</dbReference>
<comment type="similarity">
    <text evidence="1">Belongs to the metallo-dependent hydrolases superfamily. Peptidase M19 family.</text>
</comment>
<keyword evidence="3" id="KW-1133">Transmembrane helix</keyword>
<dbReference type="AlphaFoldDB" id="A0A0P4W9D6"/>
<feature type="region of interest" description="Disordered" evidence="2">
    <location>
        <begin position="191"/>
        <end position="223"/>
    </location>
</feature>
<evidence type="ECO:0000256" key="3">
    <source>
        <dbReference type="SAM" id="Phobius"/>
    </source>
</evidence>
<dbReference type="FunFam" id="3.20.20.140:FF:000030">
    <property type="entry name" value="Dipeptidase"/>
    <property type="match status" value="1"/>
</dbReference>
<keyword evidence="1" id="KW-1015">Disulfide bond</keyword>
<keyword evidence="1" id="KW-0482">Metalloprotease</keyword>
<dbReference type="PANTHER" id="PTHR10443">
    <property type="entry name" value="MICROSOMAL DIPEPTIDASE"/>
    <property type="match status" value="1"/>
</dbReference>
<dbReference type="Gene3D" id="3.20.20.140">
    <property type="entry name" value="Metal-dependent hydrolases"/>
    <property type="match status" value="1"/>
</dbReference>
<keyword evidence="1" id="KW-0479">Metal-binding</keyword>
<reference evidence="4" key="1">
    <citation type="submission" date="2015-09" db="EMBL/GenBank/DDBJ databases">
        <title>Scylla olivacea transcriptome.</title>
        <authorList>
            <person name="Ikhwanuddin M."/>
        </authorList>
    </citation>
    <scope>NUCLEOTIDE SEQUENCE</scope>
</reference>
<feature type="region of interest" description="Disordered" evidence="2">
    <location>
        <begin position="104"/>
        <end position="148"/>
    </location>
</feature>
<feature type="transmembrane region" description="Helical" evidence="3">
    <location>
        <begin position="230"/>
        <end position="252"/>
    </location>
</feature>
<dbReference type="InterPro" id="IPR008257">
    <property type="entry name" value="Pept_M19"/>
</dbReference>
<dbReference type="PROSITE" id="PS51365">
    <property type="entry name" value="RENAL_DIPEPTIDASE_2"/>
    <property type="match status" value="1"/>
</dbReference>
<dbReference type="GO" id="GO:0070573">
    <property type="term" value="F:metallodipeptidase activity"/>
    <property type="evidence" value="ECO:0007669"/>
    <property type="project" value="InterPro"/>
</dbReference>
<sequence>MSTTIPASPRALAATYATPEDACGTQNTRALLEARPRVRYARPDVTDTRGACPEGRQWQEADLSLGYYAAAPDLACLTGGDSAAPDDDDDAADDREEEVWPVDAPAGYESSPPVRHASMSAVGSSAGGGGAGGCGRQGGSGGSRRMSRSLEDLPTDIQEHILRCQCSCDHLGYGNFSKGTAPRLTNGCSTYLGPSPTKEQELQDPPSDPSHPSTPTTKTKEGGLGTRTRAWVCVVLVLGAAAGVGVGVPLALRVDPGAALPQRIASARMLLRDSPLIDGHNDLPWNIRKFMHNKLHSFNFTAELKKLRPWSRSSWSHTDLPRLREGMVGAQFWVSYVPCESQRLNAVQLTIEQIDLIKRLIEQYPEDLKLATSADELEEAFREGRIASLIGVEGGHAIQNSLGVLRALRDLGVRYMTLTHTCSTPWAECARARETDEEDPNSPRGLTQFGKTVVREMNRLGLLVDLSHVSQATMREALEVSRAPVIFSHSSVYAICKNPRNVPDDILQRVASNGGVVMVSFYNQFLTCSEQATISDVIEHINHVRKVAGVEHVGIGADFDGINMLPEGLGDVSGYPQLFAELLGDPAWSEDDLRKLAGQNLLRVMRRAEQVRRELQEQGMKPYEEEMRSQRTGEDYSCFYRFIRPADDGE</sequence>